<proteinExistence type="predicted"/>
<evidence type="ECO:0000313" key="1">
    <source>
        <dbReference type="EMBL" id="SMF92327.1"/>
    </source>
</evidence>
<protein>
    <submittedName>
        <fullName evidence="1">Uncharacterized protein</fullName>
    </submittedName>
</protein>
<name>A0A1X7HST8_9PROT</name>
<dbReference type="Proteomes" id="UP000192936">
    <property type="component" value="Unassembled WGS sequence"/>
</dbReference>
<gene>
    <name evidence="1" type="ORF">SAMN02982917_0563</name>
</gene>
<dbReference type="RefSeq" id="WP_143266988.1">
    <property type="nucleotide sequence ID" value="NZ_FXAK01000010.1"/>
</dbReference>
<sequence>MTLILTHASRDGVFQTSDRLITRDGVALDRVSNKTVIFVAIDGVFVMSYTGAAFLEGLPTDQRIAEILHGKSMTVGGRVPSIGQQDKDISLRYRPCLRKLRDSLTSAFRRASKPQKKILFSLCVAGFELVNNRYTPVFDVIHKKPNSTECVIKRNRDVSRSRGAIHAFDHSPNVHLSELVHSHLSSVKINSSCEAITNQQVDPATISSGYSGLMFGLNIPGSDFNNSNQPSRNPIIREFVTATRVASSRSSTVGPHCMSVTIGANCQRKVMVEFIPSEPHAVNMADINQIIQVAYTPAVIHPWGFLAASHISGSGSTLKVGGWDVEFHGIPIHPVVPVYLAGQRRPKPY</sequence>
<reference evidence="1 2" key="1">
    <citation type="submission" date="2017-04" db="EMBL/GenBank/DDBJ databases">
        <authorList>
            <person name="Afonso C.L."/>
            <person name="Miller P.J."/>
            <person name="Scott M.A."/>
            <person name="Spackman E."/>
            <person name="Goraichik I."/>
            <person name="Dimitrov K.M."/>
            <person name="Suarez D.L."/>
            <person name="Swayne D.E."/>
        </authorList>
    </citation>
    <scope>NUCLEOTIDE SEQUENCE [LARGE SCALE GENOMIC DNA]</scope>
    <source>
        <strain evidence="1 2">A2P</strain>
    </source>
</reference>
<dbReference type="AlphaFoldDB" id="A0A1X7HST8"/>
<dbReference type="STRING" id="286727.SAMN02982917_0563"/>
<accession>A0A1X7HST8</accession>
<dbReference type="OrthoDB" id="4711589at2"/>
<organism evidence="1 2">
    <name type="scientific">Azospirillum oryzae</name>
    <dbReference type="NCBI Taxonomy" id="286727"/>
    <lineage>
        <taxon>Bacteria</taxon>
        <taxon>Pseudomonadati</taxon>
        <taxon>Pseudomonadota</taxon>
        <taxon>Alphaproteobacteria</taxon>
        <taxon>Rhodospirillales</taxon>
        <taxon>Azospirillaceae</taxon>
        <taxon>Azospirillum</taxon>
    </lineage>
</organism>
<evidence type="ECO:0000313" key="2">
    <source>
        <dbReference type="Proteomes" id="UP000192936"/>
    </source>
</evidence>
<dbReference type="EMBL" id="FXAK01000010">
    <property type="protein sequence ID" value="SMF92327.1"/>
    <property type="molecule type" value="Genomic_DNA"/>
</dbReference>